<dbReference type="PANTHER" id="PTHR28009:SF1">
    <property type="entry name" value="PHEROMONE ALPHA FACTOR RECEPTOR"/>
    <property type="match status" value="1"/>
</dbReference>
<dbReference type="OrthoDB" id="5402633at2759"/>
<protein>
    <submittedName>
        <fullName evidence="3">Uncharacterized protein</fullName>
    </submittedName>
</protein>
<accession>A0A6A6ILQ8</accession>
<keyword evidence="2" id="KW-0812">Transmembrane</keyword>
<dbReference type="RefSeq" id="XP_033686153.1">
    <property type="nucleotide sequence ID" value="XM_033823530.1"/>
</dbReference>
<feature type="transmembrane region" description="Helical" evidence="2">
    <location>
        <begin position="49"/>
        <end position="73"/>
    </location>
</feature>
<sequence>MATTTSGGSPATTSLPPDFDAWTQTFTLLYPDGTEFQASMGDLNYLRLYGFRIAINWATQIGASLVLLLVLILLTKREKRKSSIFIMNALCLILNTIRSLLQCIWLTGEWFDPYTVVSADYSRITASDRANTIASNTILTLLVICIFVSLSLQVWVVCVTAKPVHRLLIMGATTLVALVALGYRFAVQTISNIQTMKDEGMEPYHKLITDMNITQAVAIWFYCCVFTFKLGYALIQRRKLKMNQFGPMQVIFIMGCQTMIIPAIFTSLQFYDTIPELGSQGITVICIFLPLSAIWAGLVASDANVGFRGADAHQRLLRDQFYRSSQAASTEGEKSGSMSTACYSHNGKEPESPTSPIGTHRTKDSVDDTAIYVGRDWTIEAGERSDMA</sequence>
<dbReference type="GeneID" id="54576860"/>
<dbReference type="AlphaFoldDB" id="A0A6A6ILQ8"/>
<gene>
    <name evidence="3" type="ORF">BU26DRAFT_423763</name>
</gene>
<feature type="transmembrane region" description="Helical" evidence="2">
    <location>
        <begin position="247"/>
        <end position="271"/>
    </location>
</feature>
<dbReference type="Gene3D" id="1.10.287.920">
    <property type="entry name" value="Pheromone alpha factor receptor"/>
    <property type="match status" value="1"/>
</dbReference>
<dbReference type="GO" id="GO:0038038">
    <property type="term" value="C:G protein-coupled receptor homodimeric complex"/>
    <property type="evidence" value="ECO:0007669"/>
    <property type="project" value="TreeGrafter"/>
</dbReference>
<dbReference type="InterPro" id="IPR000366">
    <property type="entry name" value="GPCR_STE2"/>
</dbReference>
<evidence type="ECO:0000313" key="4">
    <source>
        <dbReference type="Proteomes" id="UP000800094"/>
    </source>
</evidence>
<feature type="region of interest" description="Disordered" evidence="1">
    <location>
        <begin position="328"/>
        <end position="367"/>
    </location>
</feature>
<feature type="transmembrane region" description="Helical" evidence="2">
    <location>
        <begin position="213"/>
        <end position="235"/>
    </location>
</feature>
<feature type="transmembrane region" description="Helical" evidence="2">
    <location>
        <begin position="138"/>
        <end position="160"/>
    </location>
</feature>
<reference evidence="3" key="1">
    <citation type="journal article" date="2020" name="Stud. Mycol.">
        <title>101 Dothideomycetes genomes: a test case for predicting lifestyles and emergence of pathogens.</title>
        <authorList>
            <person name="Haridas S."/>
            <person name="Albert R."/>
            <person name="Binder M."/>
            <person name="Bloem J."/>
            <person name="Labutti K."/>
            <person name="Salamov A."/>
            <person name="Andreopoulos B."/>
            <person name="Baker S."/>
            <person name="Barry K."/>
            <person name="Bills G."/>
            <person name="Bluhm B."/>
            <person name="Cannon C."/>
            <person name="Castanera R."/>
            <person name="Culley D."/>
            <person name="Daum C."/>
            <person name="Ezra D."/>
            <person name="Gonzalez J."/>
            <person name="Henrissat B."/>
            <person name="Kuo A."/>
            <person name="Liang C."/>
            <person name="Lipzen A."/>
            <person name="Lutzoni F."/>
            <person name="Magnuson J."/>
            <person name="Mondo S."/>
            <person name="Nolan M."/>
            <person name="Ohm R."/>
            <person name="Pangilinan J."/>
            <person name="Park H.-J."/>
            <person name="Ramirez L."/>
            <person name="Alfaro M."/>
            <person name="Sun H."/>
            <person name="Tritt A."/>
            <person name="Yoshinaga Y."/>
            <person name="Zwiers L.-H."/>
            <person name="Turgeon B."/>
            <person name="Goodwin S."/>
            <person name="Spatafora J."/>
            <person name="Crous P."/>
            <person name="Grigoriev I."/>
        </authorList>
    </citation>
    <scope>NUCLEOTIDE SEQUENCE</scope>
    <source>
        <strain evidence="3">CBS 122368</strain>
    </source>
</reference>
<keyword evidence="4" id="KW-1185">Reference proteome</keyword>
<name>A0A6A6ILQ8_9PLEO</name>
<feature type="transmembrane region" description="Helical" evidence="2">
    <location>
        <begin position="85"/>
        <end position="107"/>
    </location>
</feature>
<dbReference type="GO" id="GO:0004932">
    <property type="term" value="F:mating-type factor pheromone receptor activity"/>
    <property type="evidence" value="ECO:0007669"/>
    <property type="project" value="InterPro"/>
</dbReference>
<keyword evidence="2" id="KW-0472">Membrane</keyword>
<evidence type="ECO:0000256" key="1">
    <source>
        <dbReference type="SAM" id="MobiDB-lite"/>
    </source>
</evidence>
<evidence type="ECO:0000256" key="2">
    <source>
        <dbReference type="SAM" id="Phobius"/>
    </source>
</evidence>
<dbReference type="CDD" id="cd14939">
    <property type="entry name" value="7tmD_STE2"/>
    <property type="match status" value="1"/>
</dbReference>
<dbReference type="PRINTS" id="PR00250">
    <property type="entry name" value="GPCRSTE2"/>
</dbReference>
<dbReference type="GO" id="GO:0000750">
    <property type="term" value="P:pheromone-dependent signal transduction involved in conjugation with cellular fusion"/>
    <property type="evidence" value="ECO:0007669"/>
    <property type="project" value="TreeGrafter"/>
</dbReference>
<dbReference type="PANTHER" id="PTHR28009">
    <property type="entry name" value="PHEROMONE ALPHA FACTOR RECEPTOR"/>
    <property type="match status" value="1"/>
</dbReference>
<feature type="transmembrane region" description="Helical" evidence="2">
    <location>
        <begin position="167"/>
        <end position="186"/>
    </location>
</feature>
<dbReference type="InterPro" id="IPR027458">
    <property type="entry name" value="STE2_TM1-TM2_sf"/>
</dbReference>
<keyword evidence="2" id="KW-1133">Transmembrane helix</keyword>
<feature type="transmembrane region" description="Helical" evidence="2">
    <location>
        <begin position="277"/>
        <end position="298"/>
    </location>
</feature>
<dbReference type="EMBL" id="ML987193">
    <property type="protein sequence ID" value="KAF2251149.1"/>
    <property type="molecule type" value="Genomic_DNA"/>
</dbReference>
<proteinExistence type="predicted"/>
<dbReference type="Pfam" id="PF02116">
    <property type="entry name" value="STE2"/>
    <property type="match status" value="1"/>
</dbReference>
<organism evidence="3 4">
    <name type="scientific">Trematosphaeria pertusa</name>
    <dbReference type="NCBI Taxonomy" id="390896"/>
    <lineage>
        <taxon>Eukaryota</taxon>
        <taxon>Fungi</taxon>
        <taxon>Dikarya</taxon>
        <taxon>Ascomycota</taxon>
        <taxon>Pezizomycotina</taxon>
        <taxon>Dothideomycetes</taxon>
        <taxon>Pleosporomycetidae</taxon>
        <taxon>Pleosporales</taxon>
        <taxon>Massarineae</taxon>
        <taxon>Trematosphaeriaceae</taxon>
        <taxon>Trematosphaeria</taxon>
    </lineage>
</organism>
<dbReference type="Proteomes" id="UP000800094">
    <property type="component" value="Unassembled WGS sequence"/>
</dbReference>
<evidence type="ECO:0000313" key="3">
    <source>
        <dbReference type="EMBL" id="KAF2251149.1"/>
    </source>
</evidence>